<gene>
    <name evidence="5" type="primary">LOC106079707</name>
</gene>
<dbReference type="SUPFAM" id="SSF47473">
    <property type="entry name" value="EF-hand"/>
    <property type="match status" value="1"/>
</dbReference>
<evidence type="ECO:0000256" key="2">
    <source>
        <dbReference type="SAM" id="SignalP"/>
    </source>
</evidence>
<organism evidence="4 5">
    <name type="scientific">Biomphalaria glabrata</name>
    <name type="common">Bloodfluke planorb</name>
    <name type="synonym">Freshwater snail</name>
    <dbReference type="NCBI Taxonomy" id="6526"/>
    <lineage>
        <taxon>Eukaryota</taxon>
        <taxon>Metazoa</taxon>
        <taxon>Spiralia</taxon>
        <taxon>Lophotrochozoa</taxon>
        <taxon>Mollusca</taxon>
        <taxon>Gastropoda</taxon>
        <taxon>Heterobranchia</taxon>
        <taxon>Euthyneura</taxon>
        <taxon>Panpulmonata</taxon>
        <taxon>Hygrophila</taxon>
        <taxon>Lymnaeoidea</taxon>
        <taxon>Planorbidae</taxon>
        <taxon>Biomphalaria</taxon>
    </lineage>
</organism>
<evidence type="ECO:0000313" key="4">
    <source>
        <dbReference type="Proteomes" id="UP001165740"/>
    </source>
</evidence>
<dbReference type="RefSeq" id="XP_055900223.1">
    <property type="nucleotide sequence ID" value="XM_056044248.1"/>
</dbReference>
<feature type="domain" description="EF-hand" evidence="3">
    <location>
        <begin position="106"/>
        <end position="141"/>
    </location>
</feature>
<dbReference type="SMART" id="SM00054">
    <property type="entry name" value="EFh"/>
    <property type="match status" value="2"/>
</dbReference>
<dbReference type="GO" id="GO:0005509">
    <property type="term" value="F:calcium ion binding"/>
    <property type="evidence" value="ECO:0007669"/>
    <property type="project" value="InterPro"/>
</dbReference>
<evidence type="ECO:0000313" key="5">
    <source>
        <dbReference type="RefSeq" id="XP_055900223.1"/>
    </source>
</evidence>
<dbReference type="InterPro" id="IPR018247">
    <property type="entry name" value="EF_Hand_1_Ca_BS"/>
</dbReference>
<proteinExistence type="predicted"/>
<dbReference type="Gene3D" id="1.10.238.10">
    <property type="entry name" value="EF-hand"/>
    <property type="match status" value="1"/>
</dbReference>
<dbReference type="GeneID" id="106079707"/>
<dbReference type="AlphaFoldDB" id="A0A9W3BLB4"/>
<dbReference type="InterPro" id="IPR011992">
    <property type="entry name" value="EF-hand-dom_pair"/>
</dbReference>
<feature type="domain" description="EF-hand" evidence="3">
    <location>
        <begin position="51"/>
        <end position="86"/>
    </location>
</feature>
<keyword evidence="1" id="KW-0106">Calcium</keyword>
<protein>
    <submittedName>
        <fullName evidence="5">Uncharacterized protein LOC106079707 isoform X1</fullName>
    </submittedName>
</protein>
<evidence type="ECO:0000259" key="3">
    <source>
        <dbReference type="PROSITE" id="PS50222"/>
    </source>
</evidence>
<evidence type="ECO:0000256" key="1">
    <source>
        <dbReference type="ARBA" id="ARBA00022837"/>
    </source>
</evidence>
<dbReference type="Pfam" id="PF13202">
    <property type="entry name" value="EF-hand_5"/>
    <property type="match status" value="2"/>
</dbReference>
<dbReference type="Proteomes" id="UP001165740">
    <property type="component" value="Chromosome 10"/>
</dbReference>
<feature type="signal peptide" evidence="2">
    <location>
        <begin position="1"/>
        <end position="24"/>
    </location>
</feature>
<sequence length="149" mass="17142">MSSIKVKMSLMYALVLLLPALAFGQTVNLKPYNLTATAMFLQTDTDLSGDIDRPELDASFRDYDTDRNGRVSRTEYMTYLSIHTPSLAALHDALFDIYDVDNDHILDHHDYDNFFGLMDGNGDGFVSHFEYVRYWTILLQDLEHLHLDN</sequence>
<keyword evidence="2" id="KW-0732">Signal</keyword>
<keyword evidence="4" id="KW-1185">Reference proteome</keyword>
<dbReference type="OMA" id="TTYITHQ"/>
<feature type="chain" id="PRO_5040874441" evidence="2">
    <location>
        <begin position="25"/>
        <end position="149"/>
    </location>
</feature>
<dbReference type="OrthoDB" id="6096265at2759"/>
<name>A0A9W3BLB4_BIOGL</name>
<dbReference type="PROSITE" id="PS50222">
    <property type="entry name" value="EF_HAND_2"/>
    <property type="match status" value="2"/>
</dbReference>
<dbReference type="PROSITE" id="PS00018">
    <property type="entry name" value="EF_HAND_1"/>
    <property type="match status" value="2"/>
</dbReference>
<reference evidence="5" key="1">
    <citation type="submission" date="2025-08" db="UniProtKB">
        <authorList>
            <consortium name="RefSeq"/>
        </authorList>
    </citation>
    <scope>IDENTIFICATION</scope>
</reference>
<accession>A0A9W3BLB4</accession>
<dbReference type="InterPro" id="IPR002048">
    <property type="entry name" value="EF_hand_dom"/>
</dbReference>